<dbReference type="Proteomes" id="UP000032702">
    <property type="component" value="Unassembled WGS sequence"/>
</dbReference>
<reference evidence="2 3" key="1">
    <citation type="submission" date="2006-04" db="EMBL/GenBank/DDBJ databases">
        <authorList>
            <person name="Nierman W.C."/>
        </authorList>
    </citation>
    <scope>NUCLEOTIDE SEQUENCE [LARGE SCALE GENOMIC DNA]</scope>
    <source>
        <strain evidence="2 3">DW4/3-1</strain>
    </source>
</reference>
<feature type="region of interest" description="Disordered" evidence="1">
    <location>
        <begin position="1"/>
        <end position="33"/>
    </location>
</feature>
<evidence type="ECO:0000256" key="1">
    <source>
        <dbReference type="SAM" id="MobiDB-lite"/>
    </source>
</evidence>
<protein>
    <submittedName>
        <fullName evidence="2">Uncharacterized protein</fullName>
    </submittedName>
</protein>
<organism evidence="2 3">
    <name type="scientific">Stigmatella aurantiaca (strain DW4/3-1)</name>
    <dbReference type="NCBI Taxonomy" id="378806"/>
    <lineage>
        <taxon>Bacteria</taxon>
        <taxon>Pseudomonadati</taxon>
        <taxon>Myxococcota</taxon>
        <taxon>Myxococcia</taxon>
        <taxon>Myxococcales</taxon>
        <taxon>Cystobacterineae</taxon>
        <taxon>Archangiaceae</taxon>
        <taxon>Stigmatella</taxon>
    </lineage>
</organism>
<dbReference type="EMBL" id="AAMD01000331">
    <property type="protein sequence ID" value="EAU61783.1"/>
    <property type="molecule type" value="Genomic_DNA"/>
</dbReference>
<evidence type="ECO:0000313" key="3">
    <source>
        <dbReference type="Proteomes" id="UP000032702"/>
    </source>
</evidence>
<evidence type="ECO:0000313" key="2">
    <source>
        <dbReference type="EMBL" id="EAU61783.1"/>
    </source>
</evidence>
<feature type="non-terminal residue" evidence="2">
    <location>
        <position position="1"/>
    </location>
</feature>
<feature type="compositionally biased region" description="Basic residues" evidence="1">
    <location>
        <begin position="1"/>
        <end position="11"/>
    </location>
</feature>
<comment type="caution">
    <text evidence="2">The sequence shown here is derived from an EMBL/GenBank/DDBJ whole genome shotgun (WGS) entry which is preliminary data.</text>
</comment>
<accession>Q08MS1</accession>
<dbReference type="AlphaFoldDB" id="Q08MS1"/>
<name>Q08MS1_STIAD</name>
<proteinExistence type="predicted"/>
<sequence length="33" mass="4034">MMSAHRHRRRAFPYQPLSRNPQCTGRRLLRPSR</sequence>
<gene>
    <name evidence="2" type="ORF">STIAU_1252</name>
</gene>